<feature type="transmembrane region" description="Helical" evidence="11">
    <location>
        <begin position="6"/>
        <end position="27"/>
    </location>
</feature>
<dbReference type="GO" id="GO:0005227">
    <property type="term" value="F:calcium-activated cation channel activity"/>
    <property type="evidence" value="ECO:0007669"/>
    <property type="project" value="InterPro"/>
</dbReference>
<evidence type="ECO:0000259" key="14">
    <source>
        <dbReference type="Pfam" id="PF14703"/>
    </source>
</evidence>
<keyword evidence="4 11" id="KW-0812">Transmembrane</keyword>
<gene>
    <name evidence="15" type="ORF">Tsubulata_026217</name>
</gene>
<feature type="compositionally biased region" description="Basic and acidic residues" evidence="10">
    <location>
        <begin position="613"/>
        <end position="628"/>
    </location>
</feature>
<evidence type="ECO:0000256" key="2">
    <source>
        <dbReference type="ARBA" id="ARBA00007779"/>
    </source>
</evidence>
<feature type="transmembrane region" description="Helical" evidence="11">
    <location>
        <begin position="448"/>
        <end position="467"/>
    </location>
</feature>
<comment type="subcellular location">
    <subcellularLocation>
        <location evidence="1">Membrane</location>
        <topology evidence="1">Multi-pass membrane protein</topology>
    </subcellularLocation>
</comment>
<accession>A0A9Q0FAM2</accession>
<feature type="transmembrane region" description="Helical" evidence="11">
    <location>
        <begin position="148"/>
        <end position="169"/>
    </location>
</feature>
<sequence length="651" mass="73814">MDVAAFLTSAGINIGLCVMLFSLYSVLRKQPSNRIVYFGRRIASVHVRRRDLFSLERFVPSPSWLVKAWETKEDEILASGGMDAVVFQRLLVFSMRAFSIACVICIFLVLPVNYYGKCLPRVDDPHRLLSTESLEAFTISNVDKGSKWLWTHCLALYIISFSTCVLLYFEYKSITKMRLAHITRSLPSPSHFTVLVRSIPYCPGESYSDSVLKFFTNYYGSSYLSHHMVYQKGMFQRLLGDAEKICNMLKTVPLDRPGLGSCCVCPGSTTSFKILAAETESVKGSITYSDLELNTRDNECSAAFVFFKTRYSAVLCTQMLQSSNPMLWVTEMAPEPHDVLWSNLSIPYKQLWLRKIATLLAATVFMFLFLIPVTCVQGLMQLDKLSRIFPFLKGWLAKDFIGHVVTGYLPSVVLVLFLYTVPPTMMLFSSMEGPVSRSLRKRSACLKILYFTILNVFFVNVFTGSLIAQLNMLSSVKDIPAALAKAISSQILNVYVTKYESGGQLWPIVHNTTIFSLLLSQIIALGIFGLKESPVASSFTIPLVCFTLLFNEYCRKRFYPIFQKTAAQVLIEMDRRDQQRGRMEDMCQQFHMAYCQSPMSSRGYCESGHRRRKEEEKNKDPEAAKPEKGPQLQERTLSELVLCNGDEPGLR</sequence>
<feature type="transmembrane region" description="Helical" evidence="11">
    <location>
        <begin position="97"/>
        <end position="116"/>
    </location>
</feature>
<keyword evidence="7" id="KW-0406">Ion transport</keyword>
<comment type="caution">
    <text evidence="15">The sequence shown here is derived from an EMBL/GenBank/DDBJ whole genome shotgun (WGS) entry which is preliminary data.</text>
</comment>
<feature type="domain" description="CSC1/OSCA1-like N-terminal transmembrane" evidence="13">
    <location>
        <begin position="5"/>
        <end position="170"/>
    </location>
</feature>
<comment type="similarity">
    <text evidence="2">Belongs to the CSC1 (TC 1.A.17) family.</text>
</comment>
<evidence type="ECO:0000256" key="3">
    <source>
        <dbReference type="ARBA" id="ARBA00022448"/>
    </source>
</evidence>
<evidence type="ECO:0000256" key="4">
    <source>
        <dbReference type="ARBA" id="ARBA00022692"/>
    </source>
</evidence>
<dbReference type="AlphaFoldDB" id="A0A9Q0FAM2"/>
<feature type="domain" description="CSC1/OSCA1-like 7TM region" evidence="12">
    <location>
        <begin position="354"/>
        <end position="489"/>
    </location>
</feature>
<evidence type="ECO:0000313" key="16">
    <source>
        <dbReference type="Proteomes" id="UP001141552"/>
    </source>
</evidence>
<dbReference type="InterPro" id="IPR003864">
    <property type="entry name" value="CSC1/OSCA1-like_7TM"/>
</dbReference>
<keyword evidence="9" id="KW-0407">Ion channel</keyword>
<keyword evidence="8 11" id="KW-0472">Membrane</keyword>
<evidence type="ECO:0000259" key="12">
    <source>
        <dbReference type="Pfam" id="PF02714"/>
    </source>
</evidence>
<dbReference type="InterPro" id="IPR045122">
    <property type="entry name" value="Csc1-like"/>
</dbReference>
<dbReference type="PANTHER" id="PTHR13018">
    <property type="entry name" value="PROBABLE MEMBRANE PROTEIN DUF221-RELATED"/>
    <property type="match status" value="1"/>
</dbReference>
<dbReference type="OrthoDB" id="1689567at2759"/>
<dbReference type="GO" id="GO:0005886">
    <property type="term" value="C:plasma membrane"/>
    <property type="evidence" value="ECO:0007669"/>
    <property type="project" value="TreeGrafter"/>
</dbReference>
<evidence type="ECO:0000256" key="10">
    <source>
        <dbReference type="SAM" id="MobiDB-lite"/>
    </source>
</evidence>
<feature type="transmembrane region" description="Helical" evidence="11">
    <location>
        <begin position="400"/>
        <end position="421"/>
    </location>
</feature>
<reference evidence="15" key="1">
    <citation type="submission" date="2022-02" db="EMBL/GenBank/DDBJ databases">
        <authorList>
            <person name="Henning P.M."/>
            <person name="McCubbin A.G."/>
            <person name="Shore J.S."/>
        </authorList>
    </citation>
    <scope>NUCLEOTIDE SEQUENCE</scope>
    <source>
        <strain evidence="15">F60SS</strain>
        <tissue evidence="15">Leaves</tissue>
    </source>
</reference>
<keyword evidence="6 11" id="KW-1133">Transmembrane helix</keyword>
<dbReference type="Pfam" id="PF13967">
    <property type="entry name" value="RSN1_TM"/>
    <property type="match status" value="1"/>
</dbReference>
<evidence type="ECO:0000256" key="6">
    <source>
        <dbReference type="ARBA" id="ARBA00022989"/>
    </source>
</evidence>
<evidence type="ECO:0000256" key="11">
    <source>
        <dbReference type="SAM" id="Phobius"/>
    </source>
</evidence>
<feature type="transmembrane region" description="Helical" evidence="11">
    <location>
        <begin position="356"/>
        <end position="380"/>
    </location>
</feature>
<name>A0A9Q0FAM2_9ROSI</name>
<dbReference type="InterPro" id="IPR027815">
    <property type="entry name" value="CSC1/OSCA1-like_cyt"/>
</dbReference>
<feature type="domain" description="CSC1/OSCA1-like cytosolic" evidence="14">
    <location>
        <begin position="191"/>
        <end position="343"/>
    </location>
</feature>
<dbReference type="Pfam" id="PF02714">
    <property type="entry name" value="RSN1_7TM"/>
    <property type="match status" value="1"/>
</dbReference>
<evidence type="ECO:0008006" key="17">
    <source>
        <dbReference type="Google" id="ProtNLM"/>
    </source>
</evidence>
<reference evidence="15" key="2">
    <citation type="journal article" date="2023" name="Plants (Basel)">
        <title>Annotation of the Turnera subulata (Passifloraceae) Draft Genome Reveals the S-Locus Evolved after the Divergence of Turneroideae from Passifloroideae in a Stepwise Manner.</title>
        <authorList>
            <person name="Henning P.M."/>
            <person name="Roalson E.H."/>
            <person name="Mir W."/>
            <person name="McCubbin A.G."/>
            <person name="Shore J.S."/>
        </authorList>
    </citation>
    <scope>NUCLEOTIDE SEQUENCE</scope>
    <source>
        <strain evidence="15">F60SS</strain>
    </source>
</reference>
<evidence type="ECO:0000256" key="1">
    <source>
        <dbReference type="ARBA" id="ARBA00004141"/>
    </source>
</evidence>
<dbReference type="Pfam" id="PF14703">
    <property type="entry name" value="PHM7_cyt"/>
    <property type="match status" value="1"/>
</dbReference>
<dbReference type="Proteomes" id="UP001141552">
    <property type="component" value="Unassembled WGS sequence"/>
</dbReference>
<keyword evidence="16" id="KW-1185">Reference proteome</keyword>
<dbReference type="EMBL" id="JAKUCV010006556">
    <property type="protein sequence ID" value="KAJ4826882.1"/>
    <property type="molecule type" value="Genomic_DNA"/>
</dbReference>
<proteinExistence type="inferred from homology"/>
<evidence type="ECO:0000259" key="13">
    <source>
        <dbReference type="Pfam" id="PF13967"/>
    </source>
</evidence>
<evidence type="ECO:0000313" key="15">
    <source>
        <dbReference type="EMBL" id="KAJ4826882.1"/>
    </source>
</evidence>
<feature type="transmembrane region" description="Helical" evidence="11">
    <location>
        <begin position="508"/>
        <end position="529"/>
    </location>
</feature>
<organism evidence="15 16">
    <name type="scientific">Turnera subulata</name>
    <dbReference type="NCBI Taxonomy" id="218843"/>
    <lineage>
        <taxon>Eukaryota</taxon>
        <taxon>Viridiplantae</taxon>
        <taxon>Streptophyta</taxon>
        <taxon>Embryophyta</taxon>
        <taxon>Tracheophyta</taxon>
        <taxon>Spermatophyta</taxon>
        <taxon>Magnoliopsida</taxon>
        <taxon>eudicotyledons</taxon>
        <taxon>Gunneridae</taxon>
        <taxon>Pentapetalae</taxon>
        <taxon>rosids</taxon>
        <taxon>fabids</taxon>
        <taxon>Malpighiales</taxon>
        <taxon>Passifloraceae</taxon>
        <taxon>Turnera</taxon>
    </lineage>
</organism>
<evidence type="ECO:0000256" key="8">
    <source>
        <dbReference type="ARBA" id="ARBA00023136"/>
    </source>
</evidence>
<protein>
    <recommendedName>
        <fullName evidence="17">CSC1-like protein RXW8</fullName>
    </recommendedName>
</protein>
<evidence type="ECO:0000256" key="9">
    <source>
        <dbReference type="ARBA" id="ARBA00023303"/>
    </source>
</evidence>
<keyword evidence="3" id="KW-0813">Transport</keyword>
<evidence type="ECO:0000256" key="5">
    <source>
        <dbReference type="ARBA" id="ARBA00022837"/>
    </source>
</evidence>
<keyword evidence="5" id="KW-0106">Calcium</keyword>
<dbReference type="PANTHER" id="PTHR13018:SF117">
    <property type="entry name" value="CSC1-LIKE PROTEIN RXW8"/>
    <property type="match status" value="1"/>
</dbReference>
<feature type="region of interest" description="Disordered" evidence="10">
    <location>
        <begin position="600"/>
        <end position="633"/>
    </location>
</feature>
<dbReference type="InterPro" id="IPR032880">
    <property type="entry name" value="CSC1/OSCA1-like_N"/>
</dbReference>
<evidence type="ECO:0000256" key="7">
    <source>
        <dbReference type="ARBA" id="ARBA00023065"/>
    </source>
</evidence>